<dbReference type="GO" id="GO:1990380">
    <property type="term" value="F:K48-linked deubiquitinase activity"/>
    <property type="evidence" value="ECO:0007669"/>
    <property type="project" value="UniProtKB-UniRule"/>
</dbReference>
<dbReference type="InterPro" id="IPR039785">
    <property type="entry name" value="MINY3/4"/>
</dbReference>
<dbReference type="EMBL" id="JBJQND010000019">
    <property type="protein sequence ID" value="KAL3831441.1"/>
    <property type="molecule type" value="Genomic_DNA"/>
</dbReference>
<dbReference type="InterPro" id="IPR002048">
    <property type="entry name" value="EF_hand_dom"/>
</dbReference>
<keyword evidence="12" id="KW-1185">Reference proteome</keyword>
<accession>A0ABD3T3E9</accession>
<keyword evidence="7 8" id="KW-0788">Thiol protease</keyword>
<keyword evidence="5 8" id="KW-0833">Ubl conjugation pathway</keyword>
<dbReference type="PANTHER" id="PTHR12473">
    <property type="entry name" value="UBIQUITIN CARBOXYL-TERMINAL HYDROLASE MINDY-4-RELATED"/>
    <property type="match status" value="1"/>
</dbReference>
<proteinExistence type="inferred from homology"/>
<evidence type="ECO:0000256" key="1">
    <source>
        <dbReference type="ARBA" id="ARBA00000707"/>
    </source>
</evidence>
<evidence type="ECO:0000256" key="3">
    <source>
        <dbReference type="ARBA" id="ARBA00011074"/>
    </source>
</evidence>
<dbReference type="PANTHER" id="PTHR12473:SF17">
    <property type="entry name" value="UBIQUITIN CARBOXYL-TERMINAL HYDROLASE MINDY-3"/>
    <property type="match status" value="1"/>
</dbReference>
<dbReference type="InterPro" id="IPR011992">
    <property type="entry name" value="EF-hand-dom_pair"/>
</dbReference>
<gene>
    <name evidence="11" type="ORF">ACJMK2_023192</name>
</gene>
<dbReference type="Pfam" id="PF13898">
    <property type="entry name" value="MINDY-3_4_CD"/>
    <property type="match status" value="1"/>
</dbReference>
<feature type="domain" description="EF-hand" evidence="10">
    <location>
        <begin position="307"/>
        <end position="342"/>
    </location>
</feature>
<dbReference type="EC" id="3.4.19.12" evidence="8"/>
<evidence type="ECO:0000256" key="6">
    <source>
        <dbReference type="ARBA" id="ARBA00022801"/>
    </source>
</evidence>
<evidence type="ECO:0000256" key="5">
    <source>
        <dbReference type="ARBA" id="ARBA00022786"/>
    </source>
</evidence>
<dbReference type="GO" id="GO:0004843">
    <property type="term" value="F:cysteine-type deubiquitinase activity"/>
    <property type="evidence" value="ECO:0007669"/>
    <property type="project" value="UniProtKB-UniRule"/>
</dbReference>
<comment type="catalytic activity">
    <reaction evidence="1 8">
        <text>Thiol-dependent hydrolysis of ester, thioester, amide, peptide and isopeptide bonds formed by the C-terminal Gly of ubiquitin (a 76-residue protein attached to proteins as an intracellular targeting signal).</text>
        <dbReference type="EC" id="3.4.19.12"/>
    </reaction>
</comment>
<evidence type="ECO:0000256" key="8">
    <source>
        <dbReference type="RuleBase" id="RU367088"/>
    </source>
</evidence>
<dbReference type="PROSITE" id="PS50222">
    <property type="entry name" value="EF_HAND_2"/>
    <property type="match status" value="1"/>
</dbReference>
<evidence type="ECO:0000313" key="12">
    <source>
        <dbReference type="Proteomes" id="UP001634394"/>
    </source>
</evidence>
<keyword evidence="6 8" id="KW-0378">Hydrolase</keyword>
<evidence type="ECO:0000256" key="7">
    <source>
        <dbReference type="ARBA" id="ARBA00022807"/>
    </source>
</evidence>
<feature type="region of interest" description="Disordered" evidence="9">
    <location>
        <begin position="117"/>
        <end position="149"/>
    </location>
</feature>
<evidence type="ECO:0000256" key="9">
    <source>
        <dbReference type="SAM" id="MobiDB-lite"/>
    </source>
</evidence>
<evidence type="ECO:0000259" key="10">
    <source>
        <dbReference type="PROSITE" id="PS50222"/>
    </source>
</evidence>
<dbReference type="SMART" id="SM01174">
    <property type="entry name" value="DUF4205"/>
    <property type="match status" value="1"/>
</dbReference>
<organism evidence="11 12">
    <name type="scientific">Sinanodonta woodiana</name>
    <name type="common">Chinese pond mussel</name>
    <name type="synonym">Anodonta woodiana</name>
    <dbReference type="NCBI Taxonomy" id="1069815"/>
    <lineage>
        <taxon>Eukaryota</taxon>
        <taxon>Metazoa</taxon>
        <taxon>Spiralia</taxon>
        <taxon>Lophotrochozoa</taxon>
        <taxon>Mollusca</taxon>
        <taxon>Bivalvia</taxon>
        <taxon>Autobranchia</taxon>
        <taxon>Heteroconchia</taxon>
        <taxon>Palaeoheterodonta</taxon>
        <taxon>Unionida</taxon>
        <taxon>Unionoidea</taxon>
        <taxon>Unionidae</taxon>
        <taxon>Unioninae</taxon>
        <taxon>Sinanodonta</taxon>
    </lineage>
</organism>
<dbReference type="InterPro" id="IPR025257">
    <property type="entry name" value="MINDY-3/4_CD"/>
</dbReference>
<comment type="function">
    <text evidence="2 8">Hydrolase that can remove 'Lys-48'-linked conjugated ubiquitin from proteins.</text>
</comment>
<dbReference type="AlphaFoldDB" id="A0ABD3T3E9"/>
<dbReference type="SUPFAM" id="SSF47473">
    <property type="entry name" value="EF-hand"/>
    <property type="match status" value="1"/>
</dbReference>
<dbReference type="Proteomes" id="UP001634394">
    <property type="component" value="Unassembled WGS sequence"/>
</dbReference>
<reference evidence="11 12" key="1">
    <citation type="submission" date="2024-11" db="EMBL/GenBank/DDBJ databases">
        <title>Chromosome-level genome assembly of the freshwater bivalve Anodonta woodiana.</title>
        <authorList>
            <person name="Chen X."/>
        </authorList>
    </citation>
    <scope>NUCLEOTIDE SEQUENCE [LARGE SCALE GENOMIC DNA]</scope>
    <source>
        <strain evidence="11">MN2024</strain>
        <tissue evidence="11">Gills</tissue>
    </source>
</reference>
<protein>
    <recommendedName>
        <fullName evidence="8">Ubiquitin carboxyl-terminal hydrolase MINDY</fullName>
        <ecNumber evidence="8">3.4.19.12</ecNumber>
    </recommendedName>
</protein>
<name>A0ABD3T3E9_SINWO</name>
<comment type="similarity">
    <text evidence="3 8">Belongs to the MINDY deubiquitinase family. FAM188 subfamily.</text>
</comment>
<comment type="caution">
    <text evidence="11">The sequence shown here is derived from an EMBL/GenBank/DDBJ whole genome shotgun (WGS) entry which is preliminary data.</text>
</comment>
<evidence type="ECO:0000256" key="2">
    <source>
        <dbReference type="ARBA" id="ARBA00002107"/>
    </source>
</evidence>
<evidence type="ECO:0000313" key="11">
    <source>
        <dbReference type="EMBL" id="KAL3831441.1"/>
    </source>
</evidence>
<dbReference type="Gene3D" id="1.10.238.10">
    <property type="entry name" value="EF-hand"/>
    <property type="match status" value="1"/>
</dbReference>
<evidence type="ECO:0000256" key="4">
    <source>
        <dbReference type="ARBA" id="ARBA00022670"/>
    </source>
</evidence>
<sequence length="450" mass="50410">MSSETTKLDDGVIAEIKQLIWESSLKDEVFNQWTQGFVFSEHEPTALVQHNGGPCAVIAPVQGFLLSNALFSENAREDLSTVSGEEAQEYLVQALGDILVQVSSGSFCVLSLDQSEPQTHGAADQGPEEDNAAQKNDTGESSCKRQRLDQESFHSQIRCTKCEDEESMRTSLKSKMNDFQNNNGVLLYLYSLVLTKGLEQIKNEVEDPGQSLIDGVHGHGSQSLINLMITGQAVNNVWDNDKDVSGLKLRGIPRQAVIGFLTYMEHLRYCEVGWYLKNPKYPIWLLASETHISVLFSREKSLVVTETPQSNARQMFQRFDPEGNGFISTSLLGDLMSTLDLVSDKEYVNIMMEKLDAENLGIITLSSFMEEFYSGDTRQEVPEAIKLYHYNGIPRSCLNNKVKYISGTAVLQDELEVQIFTDVSPIKLCLMTKWPTIDLQWEGNHIPSLN</sequence>
<keyword evidence="4 8" id="KW-0645">Protease</keyword>
<dbReference type="GO" id="GO:0006508">
    <property type="term" value="P:proteolysis"/>
    <property type="evidence" value="ECO:0007669"/>
    <property type="project" value="UniProtKB-KW"/>
</dbReference>